<name>A0AA39KL74_9HYME</name>
<dbReference type="Proteomes" id="UP001168990">
    <property type="component" value="Unassembled WGS sequence"/>
</dbReference>
<gene>
    <name evidence="1" type="ORF">PV328_004041</name>
</gene>
<dbReference type="EMBL" id="JAQQBS010001422">
    <property type="protein sequence ID" value="KAK0165534.1"/>
    <property type="molecule type" value="Genomic_DNA"/>
</dbReference>
<organism evidence="1 2">
    <name type="scientific">Microctonus aethiopoides</name>
    <dbReference type="NCBI Taxonomy" id="144406"/>
    <lineage>
        <taxon>Eukaryota</taxon>
        <taxon>Metazoa</taxon>
        <taxon>Ecdysozoa</taxon>
        <taxon>Arthropoda</taxon>
        <taxon>Hexapoda</taxon>
        <taxon>Insecta</taxon>
        <taxon>Pterygota</taxon>
        <taxon>Neoptera</taxon>
        <taxon>Endopterygota</taxon>
        <taxon>Hymenoptera</taxon>
        <taxon>Apocrita</taxon>
        <taxon>Ichneumonoidea</taxon>
        <taxon>Braconidae</taxon>
        <taxon>Euphorinae</taxon>
        <taxon>Microctonus</taxon>
    </lineage>
</organism>
<dbReference type="AlphaFoldDB" id="A0AA39KL74"/>
<proteinExistence type="predicted"/>
<evidence type="ECO:0000313" key="1">
    <source>
        <dbReference type="EMBL" id="KAK0165534.1"/>
    </source>
</evidence>
<comment type="caution">
    <text evidence="1">The sequence shown here is derived from an EMBL/GenBank/DDBJ whole genome shotgun (WGS) entry which is preliminary data.</text>
</comment>
<evidence type="ECO:0000313" key="2">
    <source>
        <dbReference type="Proteomes" id="UP001168990"/>
    </source>
</evidence>
<sequence length="150" mass="17445">MPSLVKSHLRENLNVTLDLLATINSKKFSIIVNDKKNPCKTIEITKRKKRFLNFKMSTYYRKQKEIKQKRLDNLDTKIAEIIENTNITEIIENTNITEIMKNTNIAESIENTNIAEIIENTNITEIAENNNILEIVKIQISQKSQEIRIS</sequence>
<protein>
    <submittedName>
        <fullName evidence="1">Uncharacterized protein</fullName>
    </submittedName>
</protein>
<accession>A0AA39KL74</accession>
<reference evidence="1" key="1">
    <citation type="journal article" date="2023" name="bioRxiv">
        <title>Scaffold-level genome assemblies of two parasitoid biocontrol wasps reveal the parthenogenesis mechanism and an associated novel virus.</title>
        <authorList>
            <person name="Inwood S."/>
            <person name="Skelly J."/>
            <person name="Guhlin J."/>
            <person name="Harrop T."/>
            <person name="Goldson S."/>
            <person name="Dearden P."/>
        </authorList>
    </citation>
    <scope>NUCLEOTIDE SEQUENCE</scope>
    <source>
        <strain evidence="1">Irish</strain>
        <tissue evidence="1">Whole body</tissue>
    </source>
</reference>
<keyword evidence="2" id="KW-1185">Reference proteome</keyword>
<reference evidence="1" key="2">
    <citation type="submission" date="2023-03" db="EMBL/GenBank/DDBJ databases">
        <authorList>
            <person name="Inwood S.N."/>
            <person name="Skelly J.G."/>
            <person name="Guhlin J."/>
            <person name="Harrop T.W.R."/>
            <person name="Goldson S.G."/>
            <person name="Dearden P.K."/>
        </authorList>
    </citation>
    <scope>NUCLEOTIDE SEQUENCE</scope>
    <source>
        <strain evidence="1">Irish</strain>
        <tissue evidence="1">Whole body</tissue>
    </source>
</reference>